<feature type="transmembrane region" description="Helical" evidence="2">
    <location>
        <begin position="98"/>
        <end position="118"/>
    </location>
</feature>
<reference evidence="3 4" key="1">
    <citation type="submission" date="2020-02" db="EMBL/GenBank/DDBJ databases">
        <title>Whole genome shotgun sequence of Streptomyces diastaticus subsp. diastaticus NBRC 13412.</title>
        <authorList>
            <person name="Ichikawa N."/>
            <person name="Komaki H."/>
            <person name="Tamura T."/>
        </authorList>
    </citation>
    <scope>NUCLEOTIDE SEQUENCE [LARGE SCALE GENOMIC DNA]</scope>
    <source>
        <strain evidence="3 4">NBRC 13412</strain>
    </source>
</reference>
<protein>
    <recommendedName>
        <fullName evidence="5">Integral membrane protein</fullName>
    </recommendedName>
</protein>
<accession>A0ABQ1CRD5</accession>
<name>A0ABQ1CRD5_STRDI</name>
<organism evidence="3 4">
    <name type="scientific">Streptomyces diastaticus subsp. diastaticus</name>
    <dbReference type="NCBI Taxonomy" id="68040"/>
    <lineage>
        <taxon>Bacteria</taxon>
        <taxon>Bacillati</taxon>
        <taxon>Actinomycetota</taxon>
        <taxon>Actinomycetes</taxon>
        <taxon>Kitasatosporales</taxon>
        <taxon>Streptomycetaceae</taxon>
        <taxon>Streptomyces</taxon>
        <taxon>Streptomyces diastaticus group</taxon>
    </lineage>
</organism>
<keyword evidence="4" id="KW-1185">Reference proteome</keyword>
<feature type="compositionally biased region" description="Basic residues" evidence="1">
    <location>
        <begin position="681"/>
        <end position="691"/>
    </location>
</feature>
<evidence type="ECO:0000313" key="3">
    <source>
        <dbReference type="EMBL" id="GFH72744.1"/>
    </source>
</evidence>
<keyword evidence="2" id="KW-1133">Transmembrane helix</keyword>
<evidence type="ECO:0000313" key="4">
    <source>
        <dbReference type="Proteomes" id="UP000472710"/>
    </source>
</evidence>
<feature type="compositionally biased region" description="Basic residues" evidence="1">
    <location>
        <begin position="620"/>
        <end position="629"/>
    </location>
</feature>
<feature type="transmembrane region" description="Helical" evidence="2">
    <location>
        <begin position="293"/>
        <end position="312"/>
    </location>
</feature>
<evidence type="ECO:0000256" key="2">
    <source>
        <dbReference type="SAM" id="Phobius"/>
    </source>
</evidence>
<keyword evidence="2" id="KW-0472">Membrane</keyword>
<feature type="transmembrane region" description="Helical" evidence="2">
    <location>
        <begin position="453"/>
        <end position="473"/>
    </location>
</feature>
<dbReference type="Proteomes" id="UP000472710">
    <property type="component" value="Unassembled WGS sequence"/>
</dbReference>
<feature type="transmembrane region" description="Helical" evidence="2">
    <location>
        <begin position="358"/>
        <end position="379"/>
    </location>
</feature>
<feature type="transmembrane region" description="Helical" evidence="2">
    <location>
        <begin position="66"/>
        <end position="92"/>
    </location>
</feature>
<dbReference type="EMBL" id="BLLN01000003">
    <property type="protein sequence ID" value="GFH72744.1"/>
    <property type="molecule type" value="Genomic_DNA"/>
</dbReference>
<dbReference type="RefSeq" id="WP_185392583.1">
    <property type="nucleotide sequence ID" value="NZ_BLLN01000003.1"/>
</dbReference>
<comment type="caution">
    <text evidence="3">The sequence shown here is derived from an EMBL/GenBank/DDBJ whole genome shotgun (WGS) entry which is preliminary data.</text>
</comment>
<proteinExistence type="predicted"/>
<feature type="region of interest" description="Disordered" evidence="1">
    <location>
        <begin position="581"/>
        <end position="691"/>
    </location>
</feature>
<feature type="transmembrane region" description="Helical" evidence="2">
    <location>
        <begin position="32"/>
        <end position="54"/>
    </location>
</feature>
<keyword evidence="2" id="KW-0812">Transmembrane</keyword>
<feature type="region of interest" description="Disordered" evidence="1">
    <location>
        <begin position="428"/>
        <end position="447"/>
    </location>
</feature>
<sequence>MLPPTTRAPPPPHWDLKIEAFLVEMLFLGSKWLVSFACFLIAWSLSFKLAGLLLKPALIVSDALYTNVLVQTGIPGLCLAWAACVAGWHLMFGRRAKGWAEAGAVLLIAALSITVLAAPPQMLLSEDQGAVGTARNLAVEVAALIVDNDDILNPATVSSGEKGTSGWESPESRQISRPITDALVDAFIVRPAMLLSYGQTFDGKCAEQFQESRIEQAVLLQWRDEHLDAPEDAARENVPYIDDILGNISEALTEIPDTVVKEKLQAQGPIAEFEKNCVNGSAKALKKASMDKVGGAFFMVLAALLACVFITVLDASFLYAQLCLAKEAMFTKVALAIGVMPGPGRAWLTDRALAVLRYLWLMVLSVAALAILIVIFAAVLNAPEKDLSGGVTVRFVVIDFICIGAFIYRKKLVHSAENWSARARSRVGSSLVGGGTPSDLGSHKPRRSVGRRLLTGGAMLGALAASGGAYGYARGSTALAARLVRGTGRAIGGTARAAVRSTKAVATGGMKLGAVGLKSTVGLPVYGPRAARRASAAISSVPERVTDGATHLSERIAQVHNRYAPQAHDFTGEYAHNIRSAGRLLRGRRPLGRYVPPQRQHRGEDPNSRPAPGGVPPQPRPRHGTRHTPPRVTQPPASPGQAALQRRLHRIRSDQATRPPAAQQPRRRLPADPPRPTTRPTPRRRRGGGSA</sequence>
<evidence type="ECO:0008006" key="5">
    <source>
        <dbReference type="Google" id="ProtNLM"/>
    </source>
</evidence>
<dbReference type="GeneID" id="95073533"/>
<gene>
    <name evidence="3" type="ORF">Sdia_35120</name>
</gene>
<evidence type="ECO:0000256" key="1">
    <source>
        <dbReference type="SAM" id="MobiDB-lite"/>
    </source>
</evidence>
<feature type="transmembrane region" description="Helical" evidence="2">
    <location>
        <begin position="391"/>
        <end position="408"/>
    </location>
</feature>